<name>A0AAV5VQF5_9BILA</name>
<sequence>LLFASSRAGRVLRSMDWTECGELACFVPASCAGPSNDPTGLKLPNSFRDLSNNKDSDCSFVMMIRPFSDKKWVVHVRLMARERLDSKSIKVFLRRDSTFTCVSDQDGSVRVTGDETLIFDIHRDSYHTVTQLYCLFTMEHRDGKSLDELINGGGPVHVHYKLPHKVPSEQDKSHVGDFFGWKSSDYVYCDGSRITKSSLVPNEN</sequence>
<feature type="non-terminal residue" evidence="1">
    <location>
        <position position="204"/>
    </location>
</feature>
<feature type="non-terminal residue" evidence="1">
    <location>
        <position position="1"/>
    </location>
</feature>
<proteinExistence type="predicted"/>
<protein>
    <recommendedName>
        <fullName evidence="3">CUB domain-containing protein</fullName>
    </recommendedName>
</protein>
<reference evidence="1" key="1">
    <citation type="submission" date="2023-10" db="EMBL/GenBank/DDBJ databases">
        <title>Genome assembly of Pristionchus species.</title>
        <authorList>
            <person name="Yoshida K."/>
            <person name="Sommer R.J."/>
        </authorList>
    </citation>
    <scope>NUCLEOTIDE SEQUENCE</scope>
    <source>
        <strain evidence="1">RS5133</strain>
    </source>
</reference>
<evidence type="ECO:0000313" key="1">
    <source>
        <dbReference type="EMBL" id="GMT20890.1"/>
    </source>
</evidence>
<organism evidence="1 2">
    <name type="scientific">Pristionchus fissidentatus</name>
    <dbReference type="NCBI Taxonomy" id="1538716"/>
    <lineage>
        <taxon>Eukaryota</taxon>
        <taxon>Metazoa</taxon>
        <taxon>Ecdysozoa</taxon>
        <taxon>Nematoda</taxon>
        <taxon>Chromadorea</taxon>
        <taxon>Rhabditida</taxon>
        <taxon>Rhabditina</taxon>
        <taxon>Diplogasteromorpha</taxon>
        <taxon>Diplogasteroidea</taxon>
        <taxon>Neodiplogasteridae</taxon>
        <taxon>Pristionchus</taxon>
    </lineage>
</organism>
<evidence type="ECO:0008006" key="3">
    <source>
        <dbReference type="Google" id="ProtNLM"/>
    </source>
</evidence>
<dbReference type="Proteomes" id="UP001432322">
    <property type="component" value="Unassembled WGS sequence"/>
</dbReference>
<accession>A0AAV5VQF5</accession>
<gene>
    <name evidence="1" type="ORF">PFISCL1PPCAC_12187</name>
</gene>
<comment type="caution">
    <text evidence="1">The sequence shown here is derived from an EMBL/GenBank/DDBJ whole genome shotgun (WGS) entry which is preliminary data.</text>
</comment>
<evidence type="ECO:0000313" key="2">
    <source>
        <dbReference type="Proteomes" id="UP001432322"/>
    </source>
</evidence>
<keyword evidence="2" id="KW-1185">Reference proteome</keyword>
<dbReference type="EMBL" id="BTSY01000003">
    <property type="protein sequence ID" value="GMT20890.1"/>
    <property type="molecule type" value="Genomic_DNA"/>
</dbReference>
<dbReference type="AlphaFoldDB" id="A0AAV5VQF5"/>